<evidence type="ECO:0000256" key="1">
    <source>
        <dbReference type="SAM" id="Phobius"/>
    </source>
</evidence>
<dbReference type="Proteomes" id="UP000646053">
    <property type="component" value="Unassembled WGS sequence"/>
</dbReference>
<reference evidence="2" key="1">
    <citation type="submission" date="2019-12" db="EMBL/GenBank/DDBJ databases">
        <title>High-Quality draft genome sequences of three cyanobacteria isolated from the limestone walls of the Old Cathedral of Coimbra.</title>
        <authorList>
            <person name="Tiago I."/>
            <person name="Soares F."/>
            <person name="Portugal A."/>
        </authorList>
    </citation>
    <scope>NUCLEOTIDE SEQUENCE</scope>
    <source>
        <strain evidence="2">A</strain>
    </source>
</reference>
<dbReference type="RefSeq" id="WP_162424672.1">
    <property type="nucleotide sequence ID" value="NZ_WVIE01000025.1"/>
</dbReference>
<keyword evidence="1" id="KW-0472">Membrane</keyword>
<proteinExistence type="predicted"/>
<evidence type="ECO:0000313" key="2">
    <source>
        <dbReference type="EMBL" id="NDJ19146.1"/>
    </source>
</evidence>
<feature type="transmembrane region" description="Helical" evidence="1">
    <location>
        <begin position="88"/>
        <end position="108"/>
    </location>
</feature>
<accession>A0A8J8CL11</accession>
<protein>
    <submittedName>
        <fullName evidence="2">Uncharacterized protein</fullName>
    </submittedName>
</protein>
<comment type="caution">
    <text evidence="2">The sequence shown here is derived from an EMBL/GenBank/DDBJ whole genome shotgun (WGS) entry which is preliminary data.</text>
</comment>
<dbReference type="AlphaFoldDB" id="A0A8J8CL11"/>
<dbReference type="EMBL" id="WVIE01000025">
    <property type="protein sequence ID" value="NDJ19146.1"/>
    <property type="molecule type" value="Genomic_DNA"/>
</dbReference>
<organism evidence="2 3">
    <name type="scientific">Myxacorys almedinensis A</name>
    <dbReference type="NCBI Taxonomy" id="2690445"/>
    <lineage>
        <taxon>Bacteria</taxon>
        <taxon>Bacillati</taxon>
        <taxon>Cyanobacteriota</taxon>
        <taxon>Cyanophyceae</taxon>
        <taxon>Leptolyngbyales</taxon>
        <taxon>Leptolyngbyaceae</taxon>
        <taxon>Myxacorys</taxon>
        <taxon>Myxacorys almedinensis</taxon>
    </lineage>
</organism>
<keyword evidence="3" id="KW-1185">Reference proteome</keyword>
<name>A0A8J8CL11_9CYAN</name>
<sequence length="130" mass="14780">MSVYSFDHYSIPCPICDRTSDVRSVRLMKGLLTCPHCRSRFVVSVSGHYVRDPFARKRLVTNERKLRRQSRPLARILRDSGVARHSRFIGILGSLLILGFTMSFLSGAGGQTRFIQGWIEQIVRVSEAPE</sequence>
<keyword evidence="1" id="KW-1133">Transmembrane helix</keyword>
<gene>
    <name evidence="2" type="ORF">GS601_17940</name>
</gene>
<keyword evidence="1" id="KW-0812">Transmembrane</keyword>
<evidence type="ECO:0000313" key="3">
    <source>
        <dbReference type="Proteomes" id="UP000646053"/>
    </source>
</evidence>